<keyword evidence="6" id="KW-0804">Transcription</keyword>
<dbReference type="EMBL" id="JAEPBH010000019">
    <property type="protein sequence ID" value="MBK4715452.1"/>
    <property type="molecule type" value="Genomic_DNA"/>
</dbReference>
<dbReference type="InterPro" id="IPR031316">
    <property type="entry name" value="FlgM_C"/>
</dbReference>
<accession>A0A8K0V752</accession>
<evidence type="ECO:0000256" key="2">
    <source>
        <dbReference type="ARBA" id="ARBA00017823"/>
    </source>
</evidence>
<evidence type="ECO:0000313" key="12">
    <source>
        <dbReference type="Proteomes" id="UP000659047"/>
    </source>
</evidence>
<keyword evidence="12" id="KW-1185">Reference proteome</keyword>
<protein>
    <recommendedName>
        <fullName evidence="2">Negative regulator of flagellin synthesis</fullName>
    </recommendedName>
    <alternativeName>
        <fullName evidence="8">Anti-sigma-28 factor</fullName>
    </alternativeName>
</protein>
<feature type="compositionally biased region" description="Polar residues" evidence="9">
    <location>
        <begin position="1"/>
        <end position="23"/>
    </location>
</feature>
<dbReference type="NCBIfam" id="TIGR03824">
    <property type="entry name" value="FlgM_jcvi"/>
    <property type="match status" value="1"/>
</dbReference>
<dbReference type="SUPFAM" id="SSF101498">
    <property type="entry name" value="Anti-sigma factor FlgM"/>
    <property type="match status" value="1"/>
</dbReference>
<feature type="domain" description="Anti-sigma-28 factor FlgM C-terminal" evidence="10">
    <location>
        <begin position="45"/>
        <end position="90"/>
    </location>
</feature>
<keyword evidence="11" id="KW-0966">Cell projection</keyword>
<evidence type="ECO:0000259" key="10">
    <source>
        <dbReference type="Pfam" id="PF04316"/>
    </source>
</evidence>
<dbReference type="RefSeq" id="WP_238713679.1">
    <property type="nucleotide sequence ID" value="NZ_JAEPBH010000019.1"/>
</dbReference>
<evidence type="ECO:0000256" key="5">
    <source>
        <dbReference type="ARBA" id="ARBA00023015"/>
    </source>
</evidence>
<keyword evidence="4" id="KW-1005">Bacterial flagellum biogenesis</keyword>
<evidence type="ECO:0000256" key="4">
    <source>
        <dbReference type="ARBA" id="ARBA00022795"/>
    </source>
</evidence>
<dbReference type="GO" id="GO:0044781">
    <property type="term" value="P:bacterial-type flagellum organization"/>
    <property type="evidence" value="ECO:0007669"/>
    <property type="project" value="UniProtKB-KW"/>
</dbReference>
<dbReference type="Proteomes" id="UP000659047">
    <property type="component" value="Unassembled WGS sequence"/>
</dbReference>
<sequence>MSIERTLSTQPVATTGSVQTTMNDAKGVREASTPRTGGQVKSGTQVTISDASRQMAGSSDIDMARVTQIKDAIARGELHLDAEKIADALLADNAFFE</sequence>
<dbReference type="Pfam" id="PF04316">
    <property type="entry name" value="FlgM"/>
    <property type="match status" value="1"/>
</dbReference>
<keyword evidence="5" id="KW-0805">Transcription regulation</keyword>
<evidence type="ECO:0000256" key="6">
    <source>
        <dbReference type="ARBA" id="ARBA00023163"/>
    </source>
</evidence>
<name>A0A8K0V752_9ENTR</name>
<evidence type="ECO:0000256" key="1">
    <source>
        <dbReference type="ARBA" id="ARBA00005322"/>
    </source>
</evidence>
<feature type="region of interest" description="Disordered" evidence="9">
    <location>
        <begin position="1"/>
        <end position="59"/>
    </location>
</feature>
<dbReference type="InterPro" id="IPR035890">
    <property type="entry name" value="Anti-sigma-28_factor_FlgM_sf"/>
</dbReference>
<keyword evidence="11" id="KW-0969">Cilium</keyword>
<organism evidence="11 12">
    <name type="scientific">Tenebrionibacter intestinalis</name>
    <dbReference type="NCBI Taxonomy" id="2799638"/>
    <lineage>
        <taxon>Bacteria</taxon>
        <taxon>Pseudomonadati</taxon>
        <taxon>Pseudomonadota</taxon>
        <taxon>Gammaproteobacteria</taxon>
        <taxon>Enterobacterales</taxon>
        <taxon>Enterobacteriaceae</taxon>
        <taxon>Tenebrionibacter/Tenebrionicola group</taxon>
        <taxon>Tenebrionibacter</taxon>
    </lineage>
</organism>
<evidence type="ECO:0000256" key="7">
    <source>
        <dbReference type="ARBA" id="ARBA00024739"/>
    </source>
</evidence>
<gene>
    <name evidence="11" type="primary">flgM</name>
    <name evidence="11" type="ORF">JJB97_08920</name>
</gene>
<reference evidence="11" key="1">
    <citation type="submission" date="2021-01" db="EMBL/GenBank/DDBJ databases">
        <title>Intestinitalea alba gen. nov., sp. nov., a novel genus of the family Enterobacteriaceae, isolated from the gut of the plastic-eating mealworm Tenebrio molitor L.</title>
        <authorList>
            <person name="Yang Y."/>
        </authorList>
    </citation>
    <scope>NUCLEOTIDE SEQUENCE</scope>
    <source>
        <strain evidence="11">BIT-L3</strain>
    </source>
</reference>
<comment type="similarity">
    <text evidence="1">Belongs to the FlgM family.</text>
</comment>
<keyword evidence="3" id="KW-0678">Repressor</keyword>
<evidence type="ECO:0000256" key="3">
    <source>
        <dbReference type="ARBA" id="ARBA00022491"/>
    </source>
</evidence>
<evidence type="ECO:0000313" key="11">
    <source>
        <dbReference type="EMBL" id="MBK4715452.1"/>
    </source>
</evidence>
<dbReference type="AlphaFoldDB" id="A0A8K0V752"/>
<evidence type="ECO:0000256" key="8">
    <source>
        <dbReference type="ARBA" id="ARBA00030117"/>
    </source>
</evidence>
<keyword evidence="11" id="KW-0282">Flagellum</keyword>
<comment type="caution">
    <text evidence="11">The sequence shown here is derived from an EMBL/GenBank/DDBJ whole genome shotgun (WGS) entry which is preliminary data.</text>
</comment>
<comment type="function">
    <text evidence="7">Responsible for the coupling of flagellin expression to flagellar assembly by preventing expression of the flagellin genes when a component of the middle class of proteins is defective. It negatively regulates flagellar genes by inhibiting the activity of FliA by directly binding to FliA.</text>
</comment>
<dbReference type="InterPro" id="IPR007412">
    <property type="entry name" value="FlgM"/>
</dbReference>
<evidence type="ECO:0000256" key="9">
    <source>
        <dbReference type="SAM" id="MobiDB-lite"/>
    </source>
</evidence>
<feature type="compositionally biased region" description="Polar residues" evidence="9">
    <location>
        <begin position="33"/>
        <end position="57"/>
    </location>
</feature>
<proteinExistence type="inferred from homology"/>
<dbReference type="GO" id="GO:0045892">
    <property type="term" value="P:negative regulation of DNA-templated transcription"/>
    <property type="evidence" value="ECO:0007669"/>
    <property type="project" value="InterPro"/>
</dbReference>